<evidence type="ECO:0000256" key="1">
    <source>
        <dbReference type="SAM" id="Phobius"/>
    </source>
</evidence>
<protein>
    <recommendedName>
        <fullName evidence="2">ABC1 atypical kinase-like domain-containing protein</fullName>
    </recommendedName>
</protein>
<dbReference type="OrthoDB" id="1290869at2759"/>
<dbReference type="AlphaFoldDB" id="A0A9Q1JGG7"/>
<keyword evidence="1" id="KW-1133">Transmembrane helix</keyword>
<accession>A0A9Q1JGG7</accession>
<dbReference type="InterPro" id="IPR052402">
    <property type="entry name" value="ADCK_kinase"/>
</dbReference>
<evidence type="ECO:0000313" key="3">
    <source>
        <dbReference type="EMBL" id="KAJ8423857.1"/>
    </source>
</evidence>
<feature type="domain" description="ABC1 atypical kinase-like" evidence="2">
    <location>
        <begin position="163"/>
        <end position="221"/>
    </location>
</feature>
<keyword evidence="1" id="KW-0472">Membrane</keyword>
<proteinExistence type="predicted"/>
<comment type="caution">
    <text evidence="3">The sequence shown here is derived from an EMBL/GenBank/DDBJ whole genome shotgun (WGS) entry which is preliminary data.</text>
</comment>
<feature type="transmembrane region" description="Helical" evidence="1">
    <location>
        <begin position="68"/>
        <end position="86"/>
    </location>
</feature>
<dbReference type="Pfam" id="PF03109">
    <property type="entry name" value="ABC1"/>
    <property type="match status" value="1"/>
</dbReference>
<gene>
    <name evidence="3" type="ORF">Cgig2_021420</name>
</gene>
<reference evidence="3" key="1">
    <citation type="submission" date="2022-04" db="EMBL/GenBank/DDBJ databases">
        <title>Carnegiea gigantea Genome sequencing and assembly v2.</title>
        <authorList>
            <person name="Copetti D."/>
            <person name="Sanderson M.J."/>
            <person name="Burquez A."/>
            <person name="Wojciechowski M.F."/>
        </authorList>
    </citation>
    <scope>NUCLEOTIDE SEQUENCE</scope>
    <source>
        <strain evidence="3">SGP5-SGP5p</strain>
        <tissue evidence="3">Aerial part</tissue>
    </source>
</reference>
<dbReference type="PANTHER" id="PTHR45890">
    <property type="entry name" value="AARF DOMAIN CONTAINING KINASE 2 (PREDICTED)"/>
    <property type="match status" value="1"/>
</dbReference>
<name>A0A9Q1JGG7_9CARY</name>
<keyword evidence="4" id="KW-1185">Reference proteome</keyword>
<dbReference type="PANTHER" id="PTHR45890:SF1">
    <property type="entry name" value="AARF DOMAIN CONTAINING KINASE 2"/>
    <property type="match status" value="1"/>
</dbReference>
<evidence type="ECO:0000259" key="2">
    <source>
        <dbReference type="Pfam" id="PF03109"/>
    </source>
</evidence>
<feature type="transmembrane region" description="Helical" evidence="1">
    <location>
        <begin position="21"/>
        <end position="48"/>
    </location>
</feature>
<keyword evidence="1" id="KW-0812">Transmembrane</keyword>
<evidence type="ECO:0000313" key="4">
    <source>
        <dbReference type="Proteomes" id="UP001153076"/>
    </source>
</evidence>
<organism evidence="3 4">
    <name type="scientific">Carnegiea gigantea</name>
    <dbReference type="NCBI Taxonomy" id="171969"/>
    <lineage>
        <taxon>Eukaryota</taxon>
        <taxon>Viridiplantae</taxon>
        <taxon>Streptophyta</taxon>
        <taxon>Embryophyta</taxon>
        <taxon>Tracheophyta</taxon>
        <taxon>Spermatophyta</taxon>
        <taxon>Magnoliopsida</taxon>
        <taxon>eudicotyledons</taxon>
        <taxon>Gunneridae</taxon>
        <taxon>Pentapetalae</taxon>
        <taxon>Caryophyllales</taxon>
        <taxon>Cactineae</taxon>
        <taxon>Cactaceae</taxon>
        <taxon>Cactoideae</taxon>
        <taxon>Echinocereeae</taxon>
        <taxon>Carnegiea</taxon>
    </lineage>
</organism>
<sequence length="230" mass="26370">MSLYKSSCFPNVDRLVRALSFAMITYDLVIPSVFGLMFGKLAIAQTTYTKSDYLSLRDSVSVFAQNRHAYLTILFCAMLEVLILLLRAGFMAILCIPSIVMVPFLQLVHRTLEQVGRTLIKWGQCVATRLDLFSSDYASTKLCNIAFHTQREVLIMHLVIIFDIFERYDEVPVAYGSIAKIQQASLKYWYPFQKVKPIEVAVKVKDPGVSESIQRDFAILLMQWLRYRTS</sequence>
<dbReference type="EMBL" id="JAKOGI010001846">
    <property type="protein sequence ID" value="KAJ8423857.1"/>
    <property type="molecule type" value="Genomic_DNA"/>
</dbReference>
<dbReference type="Proteomes" id="UP001153076">
    <property type="component" value="Unassembled WGS sequence"/>
</dbReference>
<dbReference type="InterPro" id="IPR004147">
    <property type="entry name" value="ABC1_dom"/>
</dbReference>